<sequence length="56" mass="6454">MINLGVGSGMNELKQKEVANIKYKVYRPAEAYLIGNTNIKIDISNSMSYLRKQRYK</sequence>
<dbReference type="EMBL" id="CAJVPY010018799">
    <property type="protein sequence ID" value="CAG8768660.1"/>
    <property type="molecule type" value="Genomic_DNA"/>
</dbReference>
<gene>
    <name evidence="1" type="ORF">DERYTH_LOCUS18478</name>
</gene>
<keyword evidence="2" id="KW-1185">Reference proteome</keyword>
<dbReference type="OrthoDB" id="2438697at2759"/>
<proteinExistence type="predicted"/>
<dbReference type="AlphaFoldDB" id="A0A9N9NT24"/>
<name>A0A9N9NT24_9GLOM</name>
<comment type="caution">
    <text evidence="1">The sequence shown here is derived from an EMBL/GenBank/DDBJ whole genome shotgun (WGS) entry which is preliminary data.</text>
</comment>
<evidence type="ECO:0000313" key="2">
    <source>
        <dbReference type="Proteomes" id="UP000789405"/>
    </source>
</evidence>
<feature type="non-terminal residue" evidence="1">
    <location>
        <position position="56"/>
    </location>
</feature>
<evidence type="ECO:0000313" key="1">
    <source>
        <dbReference type="EMBL" id="CAG8768660.1"/>
    </source>
</evidence>
<protein>
    <submittedName>
        <fullName evidence="1">1250_t:CDS:1</fullName>
    </submittedName>
</protein>
<organism evidence="1 2">
    <name type="scientific">Dentiscutata erythropus</name>
    <dbReference type="NCBI Taxonomy" id="1348616"/>
    <lineage>
        <taxon>Eukaryota</taxon>
        <taxon>Fungi</taxon>
        <taxon>Fungi incertae sedis</taxon>
        <taxon>Mucoromycota</taxon>
        <taxon>Glomeromycotina</taxon>
        <taxon>Glomeromycetes</taxon>
        <taxon>Diversisporales</taxon>
        <taxon>Gigasporaceae</taxon>
        <taxon>Dentiscutata</taxon>
    </lineage>
</organism>
<dbReference type="Proteomes" id="UP000789405">
    <property type="component" value="Unassembled WGS sequence"/>
</dbReference>
<accession>A0A9N9NT24</accession>
<reference evidence="1" key="1">
    <citation type="submission" date="2021-06" db="EMBL/GenBank/DDBJ databases">
        <authorList>
            <person name="Kallberg Y."/>
            <person name="Tangrot J."/>
            <person name="Rosling A."/>
        </authorList>
    </citation>
    <scope>NUCLEOTIDE SEQUENCE</scope>
    <source>
        <strain evidence="1">MA453B</strain>
    </source>
</reference>